<feature type="transmembrane region" description="Helical" evidence="10">
    <location>
        <begin position="314"/>
        <end position="337"/>
    </location>
</feature>
<feature type="transmembrane region" description="Helical" evidence="10">
    <location>
        <begin position="82"/>
        <end position="100"/>
    </location>
</feature>
<evidence type="ECO:0000256" key="7">
    <source>
        <dbReference type="ARBA" id="ARBA00023136"/>
    </source>
</evidence>
<dbReference type="EMBL" id="MHNL01000006">
    <property type="protein sequence ID" value="OGZ45456.1"/>
    <property type="molecule type" value="Genomic_DNA"/>
</dbReference>
<organism evidence="11 12">
    <name type="scientific">Candidatus Ryanbacteria bacterium RIFCSPHIGHO2_01_FULL_48_27</name>
    <dbReference type="NCBI Taxonomy" id="1802115"/>
    <lineage>
        <taxon>Bacteria</taxon>
        <taxon>Candidatus Ryaniibacteriota</taxon>
    </lineage>
</organism>
<feature type="transmembrane region" description="Helical" evidence="10">
    <location>
        <begin position="456"/>
        <end position="475"/>
    </location>
</feature>
<feature type="transmembrane region" description="Helical" evidence="10">
    <location>
        <begin position="120"/>
        <end position="138"/>
    </location>
</feature>
<dbReference type="AlphaFoldDB" id="A0A1G2G5C0"/>
<feature type="transmembrane region" description="Helical" evidence="10">
    <location>
        <begin position="6"/>
        <end position="23"/>
    </location>
</feature>
<accession>A0A1G2G5C0</accession>
<dbReference type="PIRSF" id="PIRSF500217">
    <property type="entry name" value="AlgI"/>
    <property type="match status" value="1"/>
</dbReference>
<comment type="similarity">
    <text evidence="2 9">Belongs to the membrane-bound acyltransferase family.</text>
</comment>
<feature type="transmembrane region" description="Helical" evidence="10">
    <location>
        <begin position="427"/>
        <end position="444"/>
    </location>
</feature>
<evidence type="ECO:0000256" key="1">
    <source>
        <dbReference type="ARBA" id="ARBA00004651"/>
    </source>
</evidence>
<dbReference type="GO" id="GO:0005886">
    <property type="term" value="C:plasma membrane"/>
    <property type="evidence" value="ECO:0007669"/>
    <property type="project" value="UniProtKB-SubCell"/>
</dbReference>
<evidence type="ECO:0000313" key="12">
    <source>
        <dbReference type="Proteomes" id="UP000177785"/>
    </source>
</evidence>
<proteinExistence type="inferred from homology"/>
<feature type="transmembrane region" description="Helical" evidence="10">
    <location>
        <begin position="357"/>
        <end position="375"/>
    </location>
</feature>
<keyword evidence="8 9" id="KW-0012">Acyltransferase</keyword>
<evidence type="ECO:0000256" key="5">
    <source>
        <dbReference type="ARBA" id="ARBA00022692"/>
    </source>
</evidence>
<evidence type="ECO:0000256" key="3">
    <source>
        <dbReference type="ARBA" id="ARBA00022475"/>
    </source>
</evidence>
<dbReference type="PANTHER" id="PTHR13285">
    <property type="entry name" value="ACYLTRANSFERASE"/>
    <property type="match status" value="1"/>
</dbReference>
<evidence type="ECO:0000256" key="2">
    <source>
        <dbReference type="ARBA" id="ARBA00010323"/>
    </source>
</evidence>
<protein>
    <submittedName>
        <fullName evidence="11">Acetyltransferase</fullName>
    </submittedName>
</protein>
<dbReference type="GO" id="GO:0042121">
    <property type="term" value="P:alginic acid biosynthetic process"/>
    <property type="evidence" value="ECO:0007669"/>
    <property type="project" value="InterPro"/>
</dbReference>
<name>A0A1G2G5C0_9BACT</name>
<evidence type="ECO:0000256" key="4">
    <source>
        <dbReference type="ARBA" id="ARBA00022679"/>
    </source>
</evidence>
<dbReference type="Proteomes" id="UP000177785">
    <property type="component" value="Unassembled WGS sequence"/>
</dbReference>
<evidence type="ECO:0000256" key="10">
    <source>
        <dbReference type="SAM" id="Phobius"/>
    </source>
</evidence>
<feature type="transmembrane region" description="Helical" evidence="10">
    <location>
        <begin position="30"/>
        <end position="47"/>
    </location>
</feature>
<dbReference type="PANTHER" id="PTHR13285:SF23">
    <property type="entry name" value="TEICHOIC ACID D-ALANYLTRANSFERASE"/>
    <property type="match status" value="1"/>
</dbReference>
<dbReference type="Pfam" id="PF03062">
    <property type="entry name" value="MBOAT"/>
    <property type="match status" value="1"/>
</dbReference>
<dbReference type="InterPro" id="IPR024194">
    <property type="entry name" value="Ac/AlaTfrase_AlgI/DltB"/>
</dbReference>
<sequence>MLFNSYLYLILFLPLTYAVYFYLNAKAWHRLALGTLTLASLGFYAFWNINHLPILLGSIVGNYLLGSYLAKGTTTPRKRKISLMFGIAANIGLLAYFKYADFLIENLNQFSHTHLETLNLALPLAISFFTFLQIAYLVDVYKKPGERYSLEAYALFVTFFPHLIAGPIVHHKDLIPQFSDLEKRQVAYQNIALGLFLIGIGLFKKVIIADTFAITADSGFGTRTPLLLLEAWVTSLSYTFELYFDFSGYSDIAIGSALLFNITLPNNFDSPYKAKNIQDFWRRWHITLSNFLRDYLYIPLGGNRVGPVREIANVILVFLLGGLWHGAGWTFIIWGILHGSAMALYRLWQKANISMPTMLAWFITFQFVNIAWIFFRARDMERAIRMLKGMGGMNGIALPRFLEPYVLFFEPQITFGNVFAHIKLHDILVPLLWLPIALAVVLYMKNSNELASKFKPNTASLAATIILFVVSLYSMNTVSEFIYFNF</sequence>
<comment type="caution">
    <text evidence="11">The sequence shown here is derived from an EMBL/GenBank/DDBJ whole genome shotgun (WGS) entry which is preliminary data.</text>
</comment>
<dbReference type="InterPro" id="IPR028362">
    <property type="entry name" value="AlgI"/>
</dbReference>
<feature type="transmembrane region" description="Helical" evidence="10">
    <location>
        <begin position="53"/>
        <end position="70"/>
    </location>
</feature>
<comment type="subcellular location">
    <subcellularLocation>
        <location evidence="1">Cell membrane</location>
        <topology evidence="1">Multi-pass membrane protein</topology>
    </subcellularLocation>
</comment>
<evidence type="ECO:0000313" key="11">
    <source>
        <dbReference type="EMBL" id="OGZ45456.1"/>
    </source>
</evidence>
<feature type="transmembrane region" description="Helical" evidence="10">
    <location>
        <begin position="186"/>
        <end position="203"/>
    </location>
</feature>
<keyword evidence="4 9" id="KW-0808">Transferase</keyword>
<reference evidence="11 12" key="1">
    <citation type="journal article" date="2016" name="Nat. Commun.">
        <title>Thousands of microbial genomes shed light on interconnected biogeochemical processes in an aquifer system.</title>
        <authorList>
            <person name="Anantharaman K."/>
            <person name="Brown C.T."/>
            <person name="Hug L.A."/>
            <person name="Sharon I."/>
            <person name="Castelle C.J."/>
            <person name="Probst A.J."/>
            <person name="Thomas B.C."/>
            <person name="Singh A."/>
            <person name="Wilkins M.J."/>
            <person name="Karaoz U."/>
            <person name="Brodie E.L."/>
            <person name="Williams K.H."/>
            <person name="Hubbard S.S."/>
            <person name="Banfield J.F."/>
        </authorList>
    </citation>
    <scope>NUCLEOTIDE SEQUENCE [LARGE SCALE GENOMIC DNA]</scope>
</reference>
<dbReference type="STRING" id="1802115.A2756_00355"/>
<dbReference type="PIRSF" id="PIRSF016636">
    <property type="entry name" value="AlgI_DltB"/>
    <property type="match status" value="1"/>
</dbReference>
<evidence type="ECO:0000256" key="6">
    <source>
        <dbReference type="ARBA" id="ARBA00022989"/>
    </source>
</evidence>
<keyword evidence="7 9" id="KW-0472">Membrane</keyword>
<evidence type="ECO:0000256" key="8">
    <source>
        <dbReference type="ARBA" id="ARBA00023315"/>
    </source>
</evidence>
<feature type="transmembrane region" description="Helical" evidence="10">
    <location>
        <begin position="150"/>
        <end position="170"/>
    </location>
</feature>
<keyword evidence="3 9" id="KW-1003">Cell membrane</keyword>
<evidence type="ECO:0000256" key="9">
    <source>
        <dbReference type="PIRNR" id="PIRNR016636"/>
    </source>
</evidence>
<gene>
    <name evidence="11" type="ORF">A2756_00355</name>
</gene>
<dbReference type="InterPro" id="IPR004299">
    <property type="entry name" value="MBOAT_fam"/>
</dbReference>
<keyword evidence="6 10" id="KW-1133">Transmembrane helix</keyword>
<keyword evidence="5 10" id="KW-0812">Transmembrane</keyword>
<dbReference type="InterPro" id="IPR051085">
    <property type="entry name" value="MB_O-acyltransferase"/>
</dbReference>
<dbReference type="GO" id="GO:0016746">
    <property type="term" value="F:acyltransferase activity"/>
    <property type="evidence" value="ECO:0007669"/>
    <property type="project" value="UniProtKB-KW"/>
</dbReference>